<reference evidence="2" key="1">
    <citation type="submission" date="2019-09" db="EMBL/GenBank/DDBJ databases">
        <title>Draft genome information of white flower Hibiscus syriacus.</title>
        <authorList>
            <person name="Kim Y.-M."/>
        </authorList>
    </citation>
    <scope>NUCLEOTIDE SEQUENCE [LARGE SCALE GENOMIC DNA]</scope>
    <source>
        <strain evidence="2">YM2019G1</strain>
    </source>
</reference>
<evidence type="ECO:0000256" key="1">
    <source>
        <dbReference type="SAM" id="MobiDB-lite"/>
    </source>
</evidence>
<proteinExistence type="predicted"/>
<evidence type="ECO:0000313" key="3">
    <source>
        <dbReference type="Proteomes" id="UP000436088"/>
    </source>
</evidence>
<dbReference type="Proteomes" id="UP000436088">
    <property type="component" value="Unassembled WGS sequence"/>
</dbReference>
<organism evidence="2 3">
    <name type="scientific">Hibiscus syriacus</name>
    <name type="common">Rose of Sharon</name>
    <dbReference type="NCBI Taxonomy" id="106335"/>
    <lineage>
        <taxon>Eukaryota</taxon>
        <taxon>Viridiplantae</taxon>
        <taxon>Streptophyta</taxon>
        <taxon>Embryophyta</taxon>
        <taxon>Tracheophyta</taxon>
        <taxon>Spermatophyta</taxon>
        <taxon>Magnoliopsida</taxon>
        <taxon>eudicotyledons</taxon>
        <taxon>Gunneridae</taxon>
        <taxon>Pentapetalae</taxon>
        <taxon>rosids</taxon>
        <taxon>malvids</taxon>
        <taxon>Malvales</taxon>
        <taxon>Malvaceae</taxon>
        <taxon>Malvoideae</taxon>
        <taxon>Hibiscus</taxon>
    </lineage>
</organism>
<dbReference type="EMBL" id="VEPZ02001771">
    <property type="protein sequence ID" value="KAE8656120.1"/>
    <property type="molecule type" value="Genomic_DNA"/>
</dbReference>
<feature type="compositionally biased region" description="Basic residues" evidence="1">
    <location>
        <begin position="220"/>
        <end position="248"/>
    </location>
</feature>
<dbReference type="AlphaFoldDB" id="A0A6A2WPR2"/>
<feature type="region of interest" description="Disordered" evidence="1">
    <location>
        <begin position="175"/>
        <end position="248"/>
    </location>
</feature>
<evidence type="ECO:0000313" key="2">
    <source>
        <dbReference type="EMBL" id="KAE8656120.1"/>
    </source>
</evidence>
<comment type="caution">
    <text evidence="2">The sequence shown here is derived from an EMBL/GenBank/DDBJ whole genome shotgun (WGS) entry which is preliminary data.</text>
</comment>
<keyword evidence="3" id="KW-1185">Reference proteome</keyword>
<sequence>MGRRLLELERPIDEVDEHKEVVVLGMISSVMRFCTKFYELGSLVDCFQGNRKVLLGLHEEFSKLEKDLASSGVHISTPECKEWDEEDEKASKKSKKAKKVTVGSDKKTKKNKDAECSSGDQENVVTLQFEKVATEVGLDDDVASACVLPKVNGAFSKKRKRKKYGWKKISEWGANQSRGCPLPPLSLRIPPSVTPRGSALKEGIPPGPIREMPLMTNKAKPVKKVRKVKKNMHPPVKRTKKLKSKPSK</sequence>
<protein>
    <submittedName>
        <fullName evidence="2">Uncharacterized protein</fullName>
    </submittedName>
</protein>
<accession>A0A6A2WPR2</accession>
<name>A0A6A2WPR2_HIBSY</name>
<gene>
    <name evidence="2" type="ORF">F3Y22_tig00117010pilonHSYRG00103</name>
</gene>
<feature type="region of interest" description="Disordered" evidence="1">
    <location>
        <begin position="80"/>
        <end position="117"/>
    </location>
</feature>